<gene>
    <name evidence="2" type="ORF">R50_2766</name>
</gene>
<dbReference type="EMBL" id="LR778114">
    <property type="protein sequence ID" value="CAB1130255.1"/>
    <property type="molecule type" value="Genomic_DNA"/>
</dbReference>
<keyword evidence="1" id="KW-0812">Transmembrane</keyword>
<dbReference type="AlphaFoldDB" id="A0A6F8ZLA8"/>
<feature type="transmembrane region" description="Helical" evidence="1">
    <location>
        <begin position="72"/>
        <end position="93"/>
    </location>
</feature>
<protein>
    <submittedName>
        <fullName evidence="2">Uncharacterized protein</fullName>
    </submittedName>
</protein>
<sequence>MTMQRLATVVSALAMLIGLMAVTAGFRDLPLDERPAWMVLELALWPLLALAVMEGARLAAAGRRGARWRLDWWRLLVHGLPALGVAGAPAGWFTLHFGAGTALSLLDFPTAKVMAAMWLALALRAAVEVTP</sequence>
<name>A0A6F8ZLA8_9FIRM</name>
<evidence type="ECO:0000313" key="2">
    <source>
        <dbReference type="EMBL" id="CAB1130255.1"/>
    </source>
</evidence>
<dbReference type="Proteomes" id="UP000503399">
    <property type="component" value="Chromosome"/>
</dbReference>
<proteinExistence type="predicted"/>
<evidence type="ECO:0000256" key="1">
    <source>
        <dbReference type="SAM" id="Phobius"/>
    </source>
</evidence>
<feature type="transmembrane region" description="Helical" evidence="1">
    <location>
        <begin position="113"/>
        <end position="130"/>
    </location>
</feature>
<organism evidence="2 3">
    <name type="scientific">Candidatus Hydrogenisulfobacillus filiaventi</name>
    <dbReference type="NCBI Taxonomy" id="2707344"/>
    <lineage>
        <taxon>Bacteria</taxon>
        <taxon>Bacillati</taxon>
        <taxon>Bacillota</taxon>
        <taxon>Clostridia</taxon>
        <taxon>Eubacteriales</taxon>
        <taxon>Clostridiales Family XVII. Incertae Sedis</taxon>
        <taxon>Candidatus Hydrogenisulfobacillus</taxon>
    </lineage>
</organism>
<reference evidence="2 3" key="1">
    <citation type="submission" date="2020-02" db="EMBL/GenBank/DDBJ databases">
        <authorList>
            <person name="Hogendoorn C."/>
        </authorList>
    </citation>
    <scope>NUCLEOTIDE SEQUENCE [LARGE SCALE GENOMIC DNA]</scope>
    <source>
        <strain evidence="2">R501</strain>
    </source>
</reference>
<keyword evidence="1" id="KW-0472">Membrane</keyword>
<keyword evidence="3" id="KW-1185">Reference proteome</keyword>
<dbReference type="KEGG" id="hfv:R50_2766"/>
<accession>A0A6F8ZLA8</accession>
<feature type="transmembrane region" description="Helical" evidence="1">
    <location>
        <begin position="37"/>
        <end position="60"/>
    </location>
</feature>
<keyword evidence="1" id="KW-1133">Transmembrane helix</keyword>
<evidence type="ECO:0000313" key="3">
    <source>
        <dbReference type="Proteomes" id="UP000503399"/>
    </source>
</evidence>